<evidence type="ECO:0000256" key="6">
    <source>
        <dbReference type="SAM" id="Phobius"/>
    </source>
</evidence>
<evidence type="ECO:0000256" key="2">
    <source>
        <dbReference type="ARBA" id="ARBA00022475"/>
    </source>
</evidence>
<sequence length="809" mass="88224">MQRSITALLLTLKTLVALARQRAWEPLLVWFSVATACAGLTAVALINDNASQSISKPPALAFHYVVSAKQQSQPPTQHDYALLRRAGFTQLAAFVQFDTYVKEATETVPISVIAFDSTALPPGLSPAAGLADASGYAPAGMNPHLAARLSNATSVEVKLPHNQWQHFAAVMHSAVPDNTVVIDIAQFYASDRSLNGYPLSGMAWIGKMNKAKREALNTALPSHLTLTEQFSELDQGSVPDSFKLNLWAMGMLMALVCLFIIINALHLMYRARLATLIRLRQLGVSANYITLSLLLEMLLLTGLASAAGVILGFQISHWVSPALSQTFSSLFNAAYQNQSQSLVIWFLPAWLISALAVALVAMIPLRKLKASLQLRRAPTPVYVRGLLPIAVVLWILSGLIFLLIPTTTGALTGIATVLLAGCTLMAVFLPALLAVCSRVIPARWPVWHWSFHSAVALSLRTRLAACAFFIALTANVGMNVMVDSFRQATESWLSQRLFAQAYLYTAAPQEAIKQAPEGLTLIPRYAAAGTINNAKVEVRSFPTEAQFQKSLLTDSTILHPWRKFIEHTGLFVSQQTAYRLNLKTGQTVQLSFAGETQKDYTVIGIYPDYGNPASQVLLPPDQVSERGEINGAIAIMGQQMSQADIQQWANTLDASAKLYDTDNIMALSLAEFDRTFVITDALNVVTLLVAALSFLMSVALLSLDTRPQLSLLRALGVRSLAIRFGLLGQYLLILVFCTLMAIPAGILLSWLLVDRVNRYAFYWTYPLVIDPIVMVQSAAISIGLLMVLLSLPVGKLSSKINTREAMNVD</sequence>
<keyword evidence="4 6" id="KW-1133">Transmembrane helix</keyword>
<dbReference type="PANTHER" id="PTHR30287:SF2">
    <property type="entry name" value="BLL1001 PROTEIN"/>
    <property type="match status" value="1"/>
</dbReference>
<dbReference type="OrthoDB" id="343744at2"/>
<reference evidence="8 9" key="2">
    <citation type="submission" date="2020-04" db="EMBL/GenBank/DDBJ databases">
        <title>Complete genome sequence of Alteromonas pelagimontana 5.12T.</title>
        <authorList>
            <person name="Sinha R.K."/>
            <person name="Krishnan K.P."/>
            <person name="Kurian J.P."/>
        </authorList>
    </citation>
    <scope>NUCLEOTIDE SEQUENCE [LARGE SCALE GENOMIC DNA]</scope>
    <source>
        <strain evidence="8 9">5.12</strain>
    </source>
</reference>
<dbReference type="KEGG" id="apel:CA267_015205"/>
<feature type="domain" description="ABC3 transporter permease C-terminal" evidence="7">
    <location>
        <begin position="683"/>
        <end position="798"/>
    </location>
</feature>
<feature type="domain" description="ABC3 transporter permease C-terminal" evidence="7">
    <location>
        <begin position="249"/>
        <end position="362"/>
    </location>
</feature>
<feature type="transmembrane region" description="Helical" evidence="6">
    <location>
        <begin position="681"/>
        <end position="703"/>
    </location>
</feature>
<dbReference type="Pfam" id="PF02687">
    <property type="entry name" value="FtsX"/>
    <property type="match status" value="2"/>
</dbReference>
<evidence type="ECO:0000256" key="5">
    <source>
        <dbReference type="ARBA" id="ARBA00023136"/>
    </source>
</evidence>
<name>A0A6M4MFR6_9ALTE</name>
<keyword evidence="2" id="KW-1003">Cell membrane</keyword>
<dbReference type="InterPro" id="IPR038766">
    <property type="entry name" value="Membrane_comp_ABC_pdt"/>
</dbReference>
<feature type="transmembrane region" description="Helical" evidence="6">
    <location>
        <begin position="772"/>
        <end position="793"/>
    </location>
</feature>
<protein>
    <submittedName>
        <fullName evidence="8">ABC transporter permease</fullName>
    </submittedName>
</protein>
<comment type="subcellular location">
    <subcellularLocation>
        <location evidence="1">Cell membrane</location>
        <topology evidence="1">Multi-pass membrane protein</topology>
    </subcellularLocation>
</comment>
<keyword evidence="9" id="KW-1185">Reference proteome</keyword>
<feature type="transmembrane region" description="Helical" evidence="6">
    <location>
        <begin position="410"/>
        <end position="440"/>
    </location>
</feature>
<dbReference type="Proteomes" id="UP000219285">
    <property type="component" value="Chromosome"/>
</dbReference>
<dbReference type="GO" id="GO:0005886">
    <property type="term" value="C:plasma membrane"/>
    <property type="evidence" value="ECO:0007669"/>
    <property type="project" value="UniProtKB-SubCell"/>
</dbReference>
<organism evidence="8 9">
    <name type="scientific">Alteromonas pelagimontana</name>
    <dbReference type="NCBI Taxonomy" id="1858656"/>
    <lineage>
        <taxon>Bacteria</taxon>
        <taxon>Pseudomonadati</taxon>
        <taxon>Pseudomonadota</taxon>
        <taxon>Gammaproteobacteria</taxon>
        <taxon>Alteromonadales</taxon>
        <taxon>Alteromonadaceae</taxon>
        <taxon>Alteromonas/Salinimonas group</taxon>
        <taxon>Alteromonas</taxon>
    </lineage>
</organism>
<gene>
    <name evidence="8" type="ORF">CA267_015205</name>
</gene>
<keyword evidence="3 6" id="KW-0812">Transmembrane</keyword>
<feature type="transmembrane region" description="Helical" evidence="6">
    <location>
        <begin position="289"/>
        <end position="311"/>
    </location>
</feature>
<evidence type="ECO:0000313" key="9">
    <source>
        <dbReference type="Proteomes" id="UP000219285"/>
    </source>
</evidence>
<dbReference type="InterPro" id="IPR003838">
    <property type="entry name" value="ABC3_permease_C"/>
</dbReference>
<accession>A0A6M4MFR6</accession>
<reference evidence="9" key="1">
    <citation type="submission" date="2014-12" db="EMBL/GenBank/DDBJ databases">
        <title>Complete genome sequence of a multi-drug resistant Klebsiella pneumoniae.</title>
        <authorList>
            <person name="Hua X."/>
            <person name="Chen Q."/>
            <person name="Li X."/>
            <person name="Feng Y."/>
            <person name="Ruan Z."/>
            <person name="Yu Y."/>
        </authorList>
    </citation>
    <scope>NUCLEOTIDE SEQUENCE [LARGE SCALE GENOMIC DNA]</scope>
    <source>
        <strain evidence="9">5.12</strain>
    </source>
</reference>
<dbReference type="RefSeq" id="WP_075610198.1">
    <property type="nucleotide sequence ID" value="NZ_CP052766.1"/>
</dbReference>
<evidence type="ECO:0000313" key="8">
    <source>
        <dbReference type="EMBL" id="QJR82004.1"/>
    </source>
</evidence>
<feature type="transmembrane region" description="Helical" evidence="6">
    <location>
        <begin position="342"/>
        <end position="365"/>
    </location>
</feature>
<feature type="transmembrane region" description="Helical" evidence="6">
    <location>
        <begin position="386"/>
        <end position="404"/>
    </location>
</feature>
<feature type="transmembrane region" description="Helical" evidence="6">
    <location>
        <begin position="461"/>
        <end position="482"/>
    </location>
</feature>
<keyword evidence="5 6" id="KW-0472">Membrane</keyword>
<feature type="transmembrane region" description="Helical" evidence="6">
    <location>
        <begin position="246"/>
        <end position="269"/>
    </location>
</feature>
<evidence type="ECO:0000259" key="7">
    <source>
        <dbReference type="Pfam" id="PF02687"/>
    </source>
</evidence>
<evidence type="ECO:0000256" key="4">
    <source>
        <dbReference type="ARBA" id="ARBA00022989"/>
    </source>
</evidence>
<dbReference type="AlphaFoldDB" id="A0A6M4MFR6"/>
<evidence type="ECO:0000256" key="3">
    <source>
        <dbReference type="ARBA" id="ARBA00022692"/>
    </source>
</evidence>
<dbReference type="EMBL" id="CP052766">
    <property type="protein sequence ID" value="QJR82004.1"/>
    <property type="molecule type" value="Genomic_DNA"/>
</dbReference>
<feature type="transmembrane region" description="Helical" evidence="6">
    <location>
        <begin position="724"/>
        <end position="752"/>
    </location>
</feature>
<evidence type="ECO:0000256" key="1">
    <source>
        <dbReference type="ARBA" id="ARBA00004651"/>
    </source>
</evidence>
<proteinExistence type="predicted"/>
<dbReference type="PANTHER" id="PTHR30287">
    <property type="entry name" value="MEMBRANE COMPONENT OF PREDICTED ABC SUPERFAMILY METABOLITE UPTAKE TRANSPORTER"/>
    <property type="match status" value="1"/>
</dbReference>